<reference evidence="6 7" key="1">
    <citation type="journal article" date="2015" name="Int. J. Syst. Evol. Microbiol.">
        <title>Micromonospora costi sp. nov., isolated from a leaf of Costus speciosus.</title>
        <authorList>
            <person name="Thawai C."/>
        </authorList>
    </citation>
    <scope>NUCLEOTIDE SEQUENCE [LARGE SCALE GENOMIC DNA]</scope>
    <source>
        <strain evidence="6 7">CS1-12</strain>
    </source>
</reference>
<feature type="chain" id="PRO_5039146067" description="Glycosyl hydrolase family 98 putative carbohydrate-binding module domain-containing protein" evidence="3">
    <location>
        <begin position="35"/>
        <end position="880"/>
    </location>
</feature>
<organism evidence="6 7">
    <name type="scientific">Micromonospora costi</name>
    <dbReference type="NCBI Taxonomy" id="1530042"/>
    <lineage>
        <taxon>Bacteria</taxon>
        <taxon>Bacillati</taxon>
        <taxon>Actinomycetota</taxon>
        <taxon>Actinomycetes</taxon>
        <taxon>Micromonosporales</taxon>
        <taxon>Micromonosporaceae</taxon>
        <taxon>Micromonospora</taxon>
    </lineage>
</organism>
<dbReference type="Gene3D" id="1.50.10.10">
    <property type="match status" value="1"/>
</dbReference>
<name>A0A3B0A328_9ACTN</name>
<dbReference type="Pfam" id="PF08305">
    <property type="entry name" value="NPCBM"/>
    <property type="match status" value="1"/>
</dbReference>
<feature type="domain" description="Glycosyl hydrolase family 98 putative carbohydrate-binding module" evidence="5">
    <location>
        <begin position="733"/>
        <end position="876"/>
    </location>
</feature>
<feature type="domain" description="Fibronectin type-III" evidence="4">
    <location>
        <begin position="550"/>
        <end position="627"/>
    </location>
</feature>
<keyword evidence="7" id="KW-1185">Reference proteome</keyword>
<dbReference type="SMART" id="SM00776">
    <property type="entry name" value="NPCBM"/>
    <property type="match status" value="1"/>
</dbReference>
<comment type="caution">
    <text evidence="6">The sequence shown here is derived from an EMBL/GenBank/DDBJ whole genome shotgun (WGS) entry which is preliminary data.</text>
</comment>
<feature type="signal peptide" evidence="3">
    <location>
        <begin position="1"/>
        <end position="34"/>
    </location>
</feature>
<dbReference type="InterPro" id="IPR013222">
    <property type="entry name" value="Glyco_hyd_98_carb-bd"/>
</dbReference>
<dbReference type="EMBL" id="RBAN01000002">
    <property type="protein sequence ID" value="RKN55238.1"/>
    <property type="molecule type" value="Genomic_DNA"/>
</dbReference>
<evidence type="ECO:0000259" key="4">
    <source>
        <dbReference type="SMART" id="SM00060"/>
    </source>
</evidence>
<evidence type="ECO:0000259" key="5">
    <source>
        <dbReference type="SMART" id="SM00776"/>
    </source>
</evidence>
<dbReference type="GO" id="GO:0016798">
    <property type="term" value="F:hydrolase activity, acting on glycosyl bonds"/>
    <property type="evidence" value="ECO:0007669"/>
    <property type="project" value="UniProtKB-KW"/>
</dbReference>
<dbReference type="SUPFAM" id="SSF49265">
    <property type="entry name" value="Fibronectin type III"/>
    <property type="match status" value="1"/>
</dbReference>
<dbReference type="InterPro" id="IPR012341">
    <property type="entry name" value="6hp_glycosidase-like_sf"/>
</dbReference>
<feature type="domain" description="Fibronectin type-III" evidence="4">
    <location>
        <begin position="645"/>
        <end position="720"/>
    </location>
</feature>
<dbReference type="InterPro" id="IPR008928">
    <property type="entry name" value="6-hairpin_glycosidase_sf"/>
</dbReference>
<gene>
    <name evidence="6" type="ORF">D7193_11065</name>
</gene>
<dbReference type="InterPro" id="IPR036116">
    <property type="entry name" value="FN3_sf"/>
</dbReference>
<keyword evidence="2" id="KW-0119">Carbohydrate metabolism</keyword>
<dbReference type="Gene3D" id="2.60.120.1060">
    <property type="entry name" value="NPCBM/NEW2 domain"/>
    <property type="match status" value="1"/>
</dbReference>
<proteinExistence type="predicted"/>
<dbReference type="GO" id="GO:0000272">
    <property type="term" value="P:polysaccharide catabolic process"/>
    <property type="evidence" value="ECO:0007669"/>
    <property type="project" value="UniProtKB-KW"/>
</dbReference>
<evidence type="ECO:0000256" key="1">
    <source>
        <dbReference type="ARBA" id="ARBA00023295"/>
    </source>
</evidence>
<keyword evidence="1" id="KW-0378">Hydrolase</keyword>
<dbReference type="SMART" id="SM00060">
    <property type="entry name" value="FN3"/>
    <property type="match status" value="2"/>
</dbReference>
<dbReference type="InterPro" id="IPR013783">
    <property type="entry name" value="Ig-like_fold"/>
</dbReference>
<dbReference type="SUPFAM" id="SSF49785">
    <property type="entry name" value="Galactose-binding domain-like"/>
    <property type="match status" value="1"/>
</dbReference>
<keyword evidence="1" id="KW-0326">Glycosidase</keyword>
<dbReference type="Gene3D" id="2.60.40.10">
    <property type="entry name" value="Immunoglobulins"/>
    <property type="match status" value="2"/>
</dbReference>
<sequence>MRTPPPGSPPPRRRTAGKAVAVVAALLLTPVATAARAAGPGATAGPDEGTLTVASSSAQLADAVNWARARALEHVQTGKHGSVNGNGSNPGTGEADYIPSYWAGYAHRTAFYSRDFVHQAAGGHLLGLKEENKSMLTAFASTANEARAWYPLWALNFDGSPYNVDYRSDTNFVREVPAVFELVQEAEEQYRWTGDTGYLDDPVLWQYYTRAVTDFVALHDTQLPNGVAEGTGRGIFQGAASYNERGDQAVIEAGDGLASQYRAYLAYAYLAREKGDAGTAAAFEQKAAALKRYFEDDWGVVRDAWEYVRGRGPANEPYTGFGRENSVFYALKELLDASDKRTWDYLEYLDRMYVEDRPPNIEATTYVPDALFNYGFDEQAWTWMKDIIAKLHLPHEVPTQGTNGDYPETSFTLVSQTVEGLAGVRPNAPEHAVSVRSHLPAEIGWLDLDHIRVGEHDFGVRHDGTTKTVVNHNAGPQPLEVTVQFPGGWPKLKVDGKPVKPEYVHVNGRALSQVTLTVPAGASVTVTTSGDANPDRHGDLILTHPQNFALLSPADGATGLPGTGVTFEWQPSANAREYRLRVARDAAMTHMAAETTVRQPTATIDSLDAGRTYYWEVTAVNPRTGQELVVPGGEWRFRTMPTAPPGAPSPVAAYRVGDAVGVTWTAAEGALESTVYRAPAGSDDFTAMATGLTGGSFLDRAATGGPYRYRVTSTNEIGEGPGTVVEEQAAPADGPVEYLSDRDWVSATAGWRSVLKDRAVSGNPIRLAGTEYAKGIGTHANSEVVYDLEPTDTRFVATVGIDDVQRTSPNASVVFQVLADGEVVYDSGLMRAQPYSPPQRVELDVLGVERLVLRVTDAGNTNNSDHADWADAKVIRLPGS</sequence>
<accession>A0A3B0A328</accession>
<keyword evidence="3" id="KW-0732">Signal</keyword>
<evidence type="ECO:0000256" key="2">
    <source>
        <dbReference type="ARBA" id="ARBA00023326"/>
    </source>
</evidence>
<dbReference type="InterPro" id="IPR008979">
    <property type="entry name" value="Galactose-bd-like_sf"/>
</dbReference>
<keyword evidence="2" id="KW-0624">Polysaccharide degradation</keyword>
<protein>
    <recommendedName>
        <fullName evidence="8">Glycosyl hydrolase family 98 putative carbohydrate-binding module domain-containing protein</fullName>
    </recommendedName>
</protein>
<evidence type="ECO:0000313" key="7">
    <source>
        <dbReference type="Proteomes" id="UP000279968"/>
    </source>
</evidence>
<dbReference type="AlphaFoldDB" id="A0A3B0A328"/>
<evidence type="ECO:0008006" key="8">
    <source>
        <dbReference type="Google" id="ProtNLM"/>
    </source>
</evidence>
<evidence type="ECO:0000256" key="3">
    <source>
        <dbReference type="SAM" id="SignalP"/>
    </source>
</evidence>
<dbReference type="InterPro" id="IPR038637">
    <property type="entry name" value="NPCBM_sf"/>
</dbReference>
<evidence type="ECO:0000313" key="6">
    <source>
        <dbReference type="EMBL" id="RKN55238.1"/>
    </source>
</evidence>
<dbReference type="InterPro" id="IPR003961">
    <property type="entry name" value="FN3_dom"/>
</dbReference>
<dbReference type="SUPFAM" id="SSF48208">
    <property type="entry name" value="Six-hairpin glycosidases"/>
    <property type="match status" value="1"/>
</dbReference>
<dbReference type="Proteomes" id="UP000279968">
    <property type="component" value="Unassembled WGS sequence"/>
</dbReference>